<keyword evidence="3" id="KW-1185">Reference proteome</keyword>
<dbReference type="CDD" id="cd09917">
    <property type="entry name" value="F-box_SF"/>
    <property type="match status" value="1"/>
</dbReference>
<protein>
    <recommendedName>
        <fullName evidence="1">F-box domain-containing protein</fullName>
    </recommendedName>
</protein>
<feature type="domain" description="F-box" evidence="1">
    <location>
        <begin position="1"/>
        <end position="43"/>
    </location>
</feature>
<dbReference type="Proteomes" id="UP001169217">
    <property type="component" value="Unassembled WGS sequence"/>
</dbReference>
<comment type="caution">
    <text evidence="2">The sequence shown here is derived from an EMBL/GenBank/DDBJ whole genome shotgun (WGS) entry which is preliminary data.</text>
</comment>
<gene>
    <name evidence="2" type="ORF">CLIM01_11022</name>
</gene>
<organism evidence="2 3">
    <name type="scientific">Colletotrichum limetticola</name>
    <dbReference type="NCBI Taxonomy" id="1209924"/>
    <lineage>
        <taxon>Eukaryota</taxon>
        <taxon>Fungi</taxon>
        <taxon>Dikarya</taxon>
        <taxon>Ascomycota</taxon>
        <taxon>Pezizomycotina</taxon>
        <taxon>Sordariomycetes</taxon>
        <taxon>Hypocreomycetidae</taxon>
        <taxon>Glomerellales</taxon>
        <taxon>Glomerellaceae</taxon>
        <taxon>Colletotrichum</taxon>
        <taxon>Colletotrichum acutatum species complex</taxon>
    </lineage>
</organism>
<sequence>MRNFPPEVLLLIFDTLGTSDLSRTARCCRFYHALVTPRLYETLRIRVRSGIHDHRMPKLLSILMRPSYLHQFIRRVEVVVDDDCLWTRETSTLLGIMLKHILSLSKTSAAIRSYSWTAAYPFTGLVFPNLQQLDCGAVGPQSIEWVRWHLNHCVSLAEVHLSFTLSCNLTQARAAALLNHANLSRVERLSLAFTNVALFDPKNVPALKALDLRYCPGTEAFCRQLALVVPPDLTEVRIVAHAESGTPDNFTAWLRSARNVEHVTLCIGGLSEAIPFEQVRGHRSTLRTLVLDPRQNVVDPSSVLKYRPGDLRDIVEQCASLQTLGLPLDLRNYQSHLRYTRSHQIVRPRIASYPFGVRG</sequence>
<proteinExistence type="predicted"/>
<name>A0ABQ9PHV0_9PEZI</name>
<dbReference type="Gene3D" id="3.80.10.10">
    <property type="entry name" value="Ribonuclease Inhibitor"/>
    <property type="match status" value="1"/>
</dbReference>
<dbReference type="SUPFAM" id="SSF81383">
    <property type="entry name" value="F-box domain"/>
    <property type="match status" value="1"/>
</dbReference>
<dbReference type="SUPFAM" id="SSF52047">
    <property type="entry name" value="RNI-like"/>
    <property type="match status" value="1"/>
</dbReference>
<dbReference type="PROSITE" id="PS50181">
    <property type="entry name" value="FBOX"/>
    <property type="match status" value="1"/>
</dbReference>
<accession>A0ABQ9PHV0</accession>
<evidence type="ECO:0000313" key="3">
    <source>
        <dbReference type="Proteomes" id="UP001169217"/>
    </source>
</evidence>
<dbReference type="EMBL" id="JARUPT010000430">
    <property type="protein sequence ID" value="KAK0371620.1"/>
    <property type="molecule type" value="Genomic_DNA"/>
</dbReference>
<dbReference type="InterPro" id="IPR032675">
    <property type="entry name" value="LRR_dom_sf"/>
</dbReference>
<dbReference type="InterPro" id="IPR001810">
    <property type="entry name" value="F-box_dom"/>
</dbReference>
<dbReference type="Pfam" id="PF12937">
    <property type="entry name" value="F-box-like"/>
    <property type="match status" value="1"/>
</dbReference>
<dbReference type="InterPro" id="IPR036047">
    <property type="entry name" value="F-box-like_dom_sf"/>
</dbReference>
<evidence type="ECO:0000259" key="1">
    <source>
        <dbReference type="PROSITE" id="PS50181"/>
    </source>
</evidence>
<reference evidence="2" key="1">
    <citation type="submission" date="2023-04" db="EMBL/GenBank/DDBJ databases">
        <title>Colletotrichum limetticola genome sequence.</title>
        <authorList>
            <person name="Baroncelli R."/>
        </authorList>
    </citation>
    <scope>NUCLEOTIDE SEQUENCE</scope>
    <source>
        <strain evidence="2">KLA-Anderson</strain>
    </source>
</reference>
<evidence type="ECO:0000313" key="2">
    <source>
        <dbReference type="EMBL" id="KAK0371620.1"/>
    </source>
</evidence>